<protein>
    <recommendedName>
        <fullName evidence="3">DUF2935 domain-containing protein</fullName>
    </recommendedName>
</protein>
<dbReference type="Proteomes" id="UP000036756">
    <property type="component" value="Unassembled WGS sequence"/>
</dbReference>
<proteinExistence type="predicted"/>
<sequence length="310" mass="35860">MLSDNRFVKDSLELNLFFLRIMKEHMVFIAASLTPRDSNYRLFADKVKSRLEDLLKRSIRISNGIISNEVKTSGELVTNYTLSAEKKTEFYTGAHINTDITEQEIKLIKGDFPKVNVTPYIDKEINAINNSIIALLKEIILFKKKLKDDVLSCKMFTTAYPTMINHLLEEATLYLSIIERIQRKEQVNIAKEVLSQENFWNHIMEEHSEFIRGMLDPSEDKLIEIAEKFHEKFKSLVNKGSNIHENLKALEELTRESLEATKNIVNFKKQGTEGILSCKIKSIILPLLSDHVLREANHYVRLLNSFNKSL</sequence>
<keyword evidence="2" id="KW-1185">Reference proteome</keyword>
<organism evidence="1 2">
    <name type="scientific">Clostridium cylindrosporum DSM 605</name>
    <dbReference type="NCBI Taxonomy" id="1121307"/>
    <lineage>
        <taxon>Bacteria</taxon>
        <taxon>Bacillati</taxon>
        <taxon>Bacillota</taxon>
        <taxon>Clostridia</taxon>
        <taxon>Eubacteriales</taxon>
        <taxon>Clostridiaceae</taxon>
        <taxon>Clostridium</taxon>
    </lineage>
</organism>
<evidence type="ECO:0000313" key="2">
    <source>
        <dbReference type="Proteomes" id="UP000036756"/>
    </source>
</evidence>
<evidence type="ECO:0008006" key="3">
    <source>
        <dbReference type="Google" id="ProtNLM"/>
    </source>
</evidence>
<dbReference type="PATRIC" id="fig|1121307.3.peg.1236"/>
<name>A0A0J8G1H8_CLOCY</name>
<dbReference type="STRING" id="1121307.CLCY_2c03780"/>
<dbReference type="AlphaFoldDB" id="A0A0J8G1H8"/>
<evidence type="ECO:0000313" key="1">
    <source>
        <dbReference type="EMBL" id="KMT21616.1"/>
    </source>
</evidence>
<dbReference type="EMBL" id="LFVU01000027">
    <property type="protein sequence ID" value="KMT21616.1"/>
    <property type="molecule type" value="Genomic_DNA"/>
</dbReference>
<reference evidence="1 2" key="1">
    <citation type="submission" date="2015-06" db="EMBL/GenBank/DDBJ databases">
        <title>Draft genome sequence of the purine-degrading Clostridium cylindrosporum HC-1 (DSM 605).</title>
        <authorList>
            <person name="Poehlein A."/>
            <person name="Schiel-Bengelsdorf B."/>
            <person name="Bengelsdorf F."/>
            <person name="Daniel R."/>
            <person name="Duerre P."/>
        </authorList>
    </citation>
    <scope>NUCLEOTIDE SEQUENCE [LARGE SCALE GENOMIC DNA]</scope>
    <source>
        <strain evidence="1 2">DSM 605</strain>
    </source>
</reference>
<dbReference type="Gene3D" id="1.20.1260.120">
    <property type="entry name" value="Protein of unknown function DUF2935"/>
    <property type="match status" value="1"/>
</dbReference>
<dbReference type="OrthoDB" id="1633927at2"/>
<comment type="caution">
    <text evidence="1">The sequence shown here is derived from an EMBL/GenBank/DDBJ whole genome shotgun (WGS) entry which is preliminary data.</text>
</comment>
<dbReference type="InterPro" id="IPR021328">
    <property type="entry name" value="CotB-like"/>
</dbReference>
<dbReference type="Pfam" id="PF11155">
    <property type="entry name" value="DUF2935"/>
    <property type="match status" value="2"/>
</dbReference>
<dbReference type="SUPFAM" id="SSF158430">
    <property type="entry name" value="Bacillus cereus metalloprotein-like"/>
    <property type="match status" value="2"/>
</dbReference>
<dbReference type="RefSeq" id="WP_048571036.1">
    <property type="nucleotide sequence ID" value="NZ_LFVU01000027.1"/>
</dbReference>
<accession>A0A0J8G1H8</accession>
<gene>
    <name evidence="1" type="ORF">CLCY_2c03780</name>
</gene>